<proteinExistence type="predicted"/>
<evidence type="ECO:0000313" key="1">
    <source>
        <dbReference type="EMBL" id="TGO03009.1"/>
    </source>
</evidence>
<dbReference type="Proteomes" id="UP000030428">
    <property type="component" value="Unassembled WGS sequence"/>
</dbReference>
<gene>
    <name evidence="1" type="ORF">PN36_14325</name>
</gene>
<reference evidence="1 2" key="1">
    <citation type="journal article" date="2016" name="Front. Microbiol.">
        <title>Single-Cell (Meta-)Genomics of a Dimorphic Candidatus Thiomargarita nelsonii Reveals Genomic Plasticity.</title>
        <authorList>
            <person name="Flood B.E."/>
            <person name="Fliss P."/>
            <person name="Jones D.S."/>
            <person name="Dick G.J."/>
            <person name="Jain S."/>
            <person name="Kaster A.K."/>
            <person name="Winkel M."/>
            <person name="Mussmann M."/>
            <person name="Bailey J."/>
        </authorList>
    </citation>
    <scope>NUCLEOTIDE SEQUENCE [LARGE SCALE GENOMIC DNA]</scope>
    <source>
        <strain evidence="1">Hydrate Ridge</strain>
    </source>
</reference>
<evidence type="ECO:0000313" key="2">
    <source>
        <dbReference type="Proteomes" id="UP000030428"/>
    </source>
</evidence>
<dbReference type="EMBL" id="JSZA02000049">
    <property type="protein sequence ID" value="TGO03009.1"/>
    <property type="molecule type" value="Genomic_DNA"/>
</dbReference>
<protein>
    <submittedName>
        <fullName evidence="1">Uncharacterized protein</fullName>
    </submittedName>
</protein>
<sequence length="75" mass="8614">MHSKNKSPLIKEHPSLAKLLRDIVGGDYKVEGGQIYFAFRKAIKVQRIPHYMGSSVVKSWTPIFLEKRNMTALQE</sequence>
<comment type="caution">
    <text evidence="1">The sequence shown here is derived from an EMBL/GenBank/DDBJ whole genome shotgun (WGS) entry which is preliminary data.</text>
</comment>
<keyword evidence="2" id="KW-1185">Reference proteome</keyword>
<organism evidence="1 2">
    <name type="scientific">Candidatus Thiomargarita nelsonii</name>
    <dbReference type="NCBI Taxonomy" id="1003181"/>
    <lineage>
        <taxon>Bacteria</taxon>
        <taxon>Pseudomonadati</taxon>
        <taxon>Pseudomonadota</taxon>
        <taxon>Gammaproteobacteria</taxon>
        <taxon>Thiotrichales</taxon>
        <taxon>Thiotrichaceae</taxon>
        <taxon>Thiomargarita</taxon>
    </lineage>
</organism>
<dbReference type="AlphaFoldDB" id="A0A4E0QP34"/>
<accession>A0A4E0QP34</accession>
<name>A0A4E0QP34_9GAMM</name>